<keyword evidence="8" id="KW-1185">Reference proteome</keyword>
<evidence type="ECO:0000259" key="6">
    <source>
        <dbReference type="PROSITE" id="PS50928"/>
    </source>
</evidence>
<evidence type="ECO:0000256" key="3">
    <source>
        <dbReference type="ARBA" id="ARBA00022989"/>
    </source>
</evidence>
<dbReference type="EMBL" id="VIKS01000004">
    <property type="protein sequence ID" value="TQV88339.1"/>
    <property type="molecule type" value="Genomic_DNA"/>
</dbReference>
<evidence type="ECO:0000313" key="7">
    <source>
        <dbReference type="EMBL" id="TQV88339.1"/>
    </source>
</evidence>
<reference evidence="7 8" key="1">
    <citation type="submission" date="2019-07" db="EMBL/GenBank/DDBJ databases">
        <title>Draft genome for Aliikangiella sp. M105.</title>
        <authorList>
            <person name="Wang G."/>
        </authorList>
    </citation>
    <scope>NUCLEOTIDE SEQUENCE [LARGE SCALE GENOMIC DNA]</scope>
    <source>
        <strain evidence="7 8">M105</strain>
    </source>
</reference>
<dbReference type="PROSITE" id="PS50928">
    <property type="entry name" value="ABC_TM1"/>
    <property type="match status" value="1"/>
</dbReference>
<comment type="similarity">
    <text evidence="5">Belongs to the binding-protein-dependent transport system permease family.</text>
</comment>
<dbReference type="Proteomes" id="UP000315439">
    <property type="component" value="Unassembled WGS sequence"/>
</dbReference>
<protein>
    <submittedName>
        <fullName evidence="7">ABC transporter permease subunit</fullName>
    </submittedName>
</protein>
<evidence type="ECO:0000313" key="8">
    <source>
        <dbReference type="Proteomes" id="UP000315439"/>
    </source>
</evidence>
<dbReference type="GO" id="GO:0055085">
    <property type="term" value="P:transmembrane transport"/>
    <property type="evidence" value="ECO:0007669"/>
    <property type="project" value="InterPro"/>
</dbReference>
<comment type="subcellular location">
    <subcellularLocation>
        <location evidence="1 5">Cell membrane</location>
        <topology evidence="1 5">Multi-pass membrane protein</topology>
    </subcellularLocation>
</comment>
<dbReference type="PANTHER" id="PTHR43470:SF3">
    <property type="entry name" value="PHOSPHATE TRANSPORT SYSTEM PERMEASE PROTEIN PSTA-RELATED"/>
    <property type="match status" value="1"/>
</dbReference>
<evidence type="ECO:0000256" key="1">
    <source>
        <dbReference type="ARBA" id="ARBA00004651"/>
    </source>
</evidence>
<dbReference type="RefSeq" id="WP_142892847.1">
    <property type="nucleotide sequence ID" value="NZ_ML660162.1"/>
</dbReference>
<gene>
    <name evidence="7" type="ORF">FLL46_07380</name>
</gene>
<evidence type="ECO:0000256" key="2">
    <source>
        <dbReference type="ARBA" id="ARBA00022692"/>
    </source>
</evidence>
<dbReference type="InterPro" id="IPR035906">
    <property type="entry name" value="MetI-like_sf"/>
</dbReference>
<dbReference type="PANTHER" id="PTHR43470">
    <property type="entry name" value="PHOSPHATE TRANSPORT SYSTEM PERMEASE PROTEIN PSTA-RELATED"/>
    <property type="match status" value="1"/>
</dbReference>
<organism evidence="7 8">
    <name type="scientific">Aliikangiella coralliicola</name>
    <dbReference type="NCBI Taxonomy" id="2592383"/>
    <lineage>
        <taxon>Bacteria</taxon>
        <taxon>Pseudomonadati</taxon>
        <taxon>Pseudomonadota</taxon>
        <taxon>Gammaproteobacteria</taxon>
        <taxon>Oceanospirillales</taxon>
        <taxon>Pleioneaceae</taxon>
        <taxon>Aliikangiella</taxon>
    </lineage>
</organism>
<proteinExistence type="inferred from homology"/>
<dbReference type="OrthoDB" id="9775069at2"/>
<evidence type="ECO:0000256" key="5">
    <source>
        <dbReference type="RuleBase" id="RU363032"/>
    </source>
</evidence>
<feature type="transmembrane region" description="Helical" evidence="5">
    <location>
        <begin position="52"/>
        <end position="82"/>
    </location>
</feature>
<feature type="transmembrane region" description="Helical" evidence="5">
    <location>
        <begin position="123"/>
        <end position="147"/>
    </location>
</feature>
<keyword evidence="3 5" id="KW-1133">Transmembrane helix</keyword>
<feature type="domain" description="ABC transmembrane type-1" evidence="6">
    <location>
        <begin position="54"/>
        <end position="259"/>
    </location>
</feature>
<evidence type="ECO:0000256" key="4">
    <source>
        <dbReference type="ARBA" id="ARBA00023136"/>
    </source>
</evidence>
<comment type="caution">
    <text evidence="7">The sequence shown here is derived from an EMBL/GenBank/DDBJ whole genome shotgun (WGS) entry which is preliminary data.</text>
</comment>
<dbReference type="SUPFAM" id="SSF161098">
    <property type="entry name" value="MetI-like"/>
    <property type="match status" value="1"/>
</dbReference>
<keyword evidence="4 5" id="KW-0472">Membrane</keyword>
<dbReference type="InterPro" id="IPR000515">
    <property type="entry name" value="MetI-like"/>
</dbReference>
<sequence length="269" mass="28522">MIRIICMCCALLFLGLILAIGFDLYTEAADVFYDGYLTDKPSDLGTKGGIAPIILNTFIIVGLAIAIAFPFSLAAAATYTMVLKSQPTTLQRLFIFLIDLGIGIPRIVWGLAGAAIFSGLFGLGFSIISGVLTLALLLSPILTFGFIAGIESLEKQLKIQCQVLGLTDLVTFWMQLIPSAKSALLTTTLIAVGRGFGDAAALLFTSGIASRIPSSILDPAATLSVWVFQLTTAIPGGEKRAFAAAFILFTITLIIQGCLSISNKKRFSL</sequence>
<keyword evidence="5" id="KW-0813">Transport</keyword>
<keyword evidence="2 5" id="KW-0812">Transmembrane</keyword>
<accession>A0A545UFU4</accession>
<feature type="transmembrane region" description="Helical" evidence="5">
    <location>
        <begin position="241"/>
        <end position="261"/>
    </location>
</feature>
<dbReference type="Pfam" id="PF00528">
    <property type="entry name" value="BPD_transp_1"/>
    <property type="match status" value="1"/>
</dbReference>
<name>A0A545UFU4_9GAMM</name>
<dbReference type="GO" id="GO:0005886">
    <property type="term" value="C:plasma membrane"/>
    <property type="evidence" value="ECO:0007669"/>
    <property type="project" value="UniProtKB-SubCell"/>
</dbReference>
<dbReference type="AlphaFoldDB" id="A0A545UFU4"/>
<dbReference type="CDD" id="cd06261">
    <property type="entry name" value="TM_PBP2"/>
    <property type="match status" value="1"/>
</dbReference>
<feature type="transmembrane region" description="Helical" evidence="5">
    <location>
        <begin position="94"/>
        <end position="117"/>
    </location>
</feature>
<dbReference type="Gene3D" id="1.10.3720.10">
    <property type="entry name" value="MetI-like"/>
    <property type="match status" value="1"/>
</dbReference>